<dbReference type="Proteomes" id="UP001519363">
    <property type="component" value="Unassembled WGS sequence"/>
</dbReference>
<dbReference type="EMBL" id="JAGIOO010000001">
    <property type="protein sequence ID" value="MBP2473136.1"/>
    <property type="molecule type" value="Genomic_DNA"/>
</dbReference>
<feature type="domain" description="Amidase" evidence="1">
    <location>
        <begin position="56"/>
        <end position="361"/>
    </location>
</feature>
<evidence type="ECO:0000313" key="3">
    <source>
        <dbReference type="Proteomes" id="UP001519363"/>
    </source>
</evidence>
<comment type="caution">
    <text evidence="2">The sequence shown here is derived from an EMBL/GenBank/DDBJ whole genome shotgun (WGS) entry which is preliminary data.</text>
</comment>
<keyword evidence="3" id="KW-1185">Reference proteome</keyword>
<proteinExistence type="predicted"/>
<dbReference type="Gene3D" id="3.90.1300.10">
    <property type="entry name" value="Amidase signature (AS) domain"/>
    <property type="match status" value="1"/>
</dbReference>
<dbReference type="RefSeq" id="WP_086781399.1">
    <property type="nucleotide sequence ID" value="NZ_JAGIOO010000001.1"/>
</dbReference>
<gene>
    <name evidence="2" type="ORF">JOF53_002008</name>
</gene>
<dbReference type="PROSITE" id="PS51257">
    <property type="entry name" value="PROKAR_LIPOPROTEIN"/>
    <property type="match status" value="1"/>
</dbReference>
<dbReference type="EC" id="3.5.1.4" evidence="2"/>
<dbReference type="PANTHER" id="PTHR42678:SF11">
    <property type="entry name" value="AMIDASE FAMILY PROTEIN"/>
    <property type="match status" value="1"/>
</dbReference>
<dbReference type="PANTHER" id="PTHR42678">
    <property type="entry name" value="AMIDASE"/>
    <property type="match status" value="1"/>
</dbReference>
<dbReference type="NCBIfam" id="NF005127">
    <property type="entry name" value="PRK06565.1"/>
    <property type="match status" value="1"/>
</dbReference>
<dbReference type="InterPro" id="IPR023631">
    <property type="entry name" value="Amidase_dom"/>
</dbReference>
<dbReference type="InterPro" id="IPR036928">
    <property type="entry name" value="AS_sf"/>
</dbReference>
<name>A0ABS5AA15_9PSEU</name>
<dbReference type="GO" id="GO:0004040">
    <property type="term" value="F:amidase activity"/>
    <property type="evidence" value="ECO:0007669"/>
    <property type="project" value="UniProtKB-EC"/>
</dbReference>
<dbReference type="SUPFAM" id="SSF75304">
    <property type="entry name" value="Amidase signature (AS) enzymes"/>
    <property type="match status" value="1"/>
</dbReference>
<organism evidence="2 3">
    <name type="scientific">Crossiella equi</name>
    <dbReference type="NCBI Taxonomy" id="130796"/>
    <lineage>
        <taxon>Bacteria</taxon>
        <taxon>Bacillati</taxon>
        <taxon>Actinomycetota</taxon>
        <taxon>Actinomycetes</taxon>
        <taxon>Pseudonocardiales</taxon>
        <taxon>Pseudonocardiaceae</taxon>
        <taxon>Crossiella</taxon>
    </lineage>
</organism>
<reference evidence="2 3" key="1">
    <citation type="submission" date="2021-03" db="EMBL/GenBank/DDBJ databases">
        <title>Sequencing the genomes of 1000 actinobacteria strains.</title>
        <authorList>
            <person name="Klenk H.-P."/>
        </authorList>
    </citation>
    <scope>NUCLEOTIDE SEQUENCE [LARGE SCALE GENOMIC DNA]</scope>
    <source>
        <strain evidence="2 3">DSM 44580</strain>
    </source>
</reference>
<keyword evidence="2" id="KW-0378">Hydrolase</keyword>
<protein>
    <submittedName>
        <fullName evidence="2">Amidase</fullName>
        <ecNumber evidence="2">3.5.1.4</ecNumber>
    </submittedName>
</protein>
<dbReference type="Pfam" id="PF01425">
    <property type="entry name" value="Amidase"/>
    <property type="match status" value="1"/>
</dbReference>
<evidence type="ECO:0000313" key="2">
    <source>
        <dbReference type="EMBL" id="MBP2473136.1"/>
    </source>
</evidence>
<accession>A0ABS5AA15</accession>
<sequence>MTVRSVTALGVALAVLVASCGHPESGQAPPPPFTLQEASIADVARALGSGALTSVELTALYLNRIQAYDANGIKLNSVVVPNPEALAEAAASDARRAAGKALGPLDGVPYTVKDSYMVKGLTVASGSPAFAGLTAGSDAFTVRKLREAGGVLLGKTNMPPMAAGGMQRGLYGRPESPYNREYLAAAWGSGSSNGSAVATAANIGVFGMGEETVSSGRSPASNNALVNYTPSRGLLSIRGNWPLWPISDVISPHTRRVEDLLTLLNTIAVKDPTTANDFWRDQRAVTLPQVDQVRPGDYLSLRDSQALKGVRLGVPRMYVGDDLGGNNPIETRPSIRALWLKAADDLRRLGAEVVPVDFPVMYNQEWDRVGAVSPHERGLMPPNSFQVTDKVNAYGAEKFLQSVGDPKLRSWSQVDIGKVFPNPPGSLAEKEGLVEAPFFRDFAKVIAAGVPEKWEDVPGLAETLKGLEQTRKTDFEDWLRGKGLAGVVFPANSEIGRANSDVDKAENTHAHRNGARFSNMNLAMRLLGIPSVSVPMGLMEDTRMPVNLTFAGPAYQDNKLLSFAHAYEQGTRHRVAPSRTAPLVDETVALAGSQFPAPDKRPEQEAPRAELTAAVQGKTIKLSGTSADPSGIAWARVYLNGERLTTTGGDAAWSAEVPVAKYTAPGAFKADSLLAVVVVKDRHGNTTVKTSLVRLG</sequence>
<evidence type="ECO:0000259" key="1">
    <source>
        <dbReference type="Pfam" id="PF01425"/>
    </source>
</evidence>